<reference evidence="4" key="1">
    <citation type="submission" date="2021-11" db="EMBL/GenBank/DDBJ databases">
        <authorList>
            <consortium name="Genoscope - CEA"/>
            <person name="William W."/>
        </authorList>
    </citation>
    <scope>NUCLEOTIDE SEQUENCE</scope>
</reference>
<keyword evidence="5" id="KW-1185">Reference proteome</keyword>
<evidence type="ECO:0000313" key="4">
    <source>
        <dbReference type="EMBL" id="CAH0378911.1"/>
    </source>
</evidence>
<sequence>MHSRLAFLFAGAACALTPVPNTARRRRVVCRASDWTQSEDWALTDGAKRFTRSSRTGDERLFYEDLAASLGPAAGARPATELRARLEALGCTAPPPPRVLDAWREESAGERFSGTLDGDVTEVATARVSFLGAEETRYVETTGGEIIRLGTPADAPAAPVESSLPPRLSLTAPTLPRWAPLAALPLALLLLAARSLAPPEGAAGTYLYESTTVVTQRAFDDEGDTVVRVQRRRATRSSEAPQTRVQTDTVVRRTARGDDGTLVKTTTRDRAVNPTFDAEPRPATSAEMYPYYSGAARQRLQRSVAAATPRATGKGSAKAALKQERWPRQPEMERLLLFLAVACLACLVCGVPAAELAEWIDALSSPSDRRAMAADYCASRAEAGESEEACRRRIAAGLERARGALAGPPARPPAMEVDATGRVLATVQLLALDPATRRLALPPGKRRLWVEVGASRRNLVADHEARCLADDDVFIVSFEPLLADYFFASMKPNGARGPRAWDDPGGPLAALRGDPRRGVVLPFAVADSDGLLDFRVSENQGCSSILKAAPGIHGHDPALYAATSACANMTEMRRVPALSLSTLFEELLPAGARIDFLKVDTQGTALDILRSAGAHSSKVDAVMVDALVDGARPLYEGQNTCAETATLFEASGFAVARDAAGEAAVCAQATAFHRAYDPTAEFGAGARELNFFAARDPERRRPACALMFQTLEVDDYLSAGQPAQLPGCDRPGERCHHCEDNGGTCHIYFDENTCTCRFHL</sequence>
<name>A0A8J2T0X6_9STRA</name>
<organism evidence="4 5">
    <name type="scientific">Pelagomonas calceolata</name>
    <dbReference type="NCBI Taxonomy" id="35677"/>
    <lineage>
        <taxon>Eukaryota</taxon>
        <taxon>Sar</taxon>
        <taxon>Stramenopiles</taxon>
        <taxon>Ochrophyta</taxon>
        <taxon>Pelagophyceae</taxon>
        <taxon>Pelagomonadales</taxon>
        <taxon>Pelagomonadaceae</taxon>
        <taxon>Pelagomonas</taxon>
    </lineage>
</organism>
<evidence type="ECO:0000256" key="1">
    <source>
        <dbReference type="SAM" id="MobiDB-lite"/>
    </source>
</evidence>
<keyword evidence="2" id="KW-0732">Signal</keyword>
<accession>A0A8J2T0X6</accession>
<dbReference type="Gene3D" id="3.40.50.150">
    <property type="entry name" value="Vaccinia Virus protein VP39"/>
    <property type="match status" value="1"/>
</dbReference>
<feature type="compositionally biased region" description="Basic and acidic residues" evidence="1">
    <location>
        <begin position="255"/>
        <end position="265"/>
    </location>
</feature>
<dbReference type="OrthoDB" id="206318at2759"/>
<feature type="domain" description="Methyltransferase FkbM" evidence="3">
    <location>
        <begin position="521"/>
        <end position="624"/>
    </location>
</feature>
<evidence type="ECO:0000256" key="2">
    <source>
        <dbReference type="SAM" id="SignalP"/>
    </source>
</evidence>
<protein>
    <recommendedName>
        <fullName evidence="3">Methyltransferase FkbM domain-containing protein</fullName>
    </recommendedName>
</protein>
<dbReference type="InterPro" id="IPR029063">
    <property type="entry name" value="SAM-dependent_MTases_sf"/>
</dbReference>
<dbReference type="Pfam" id="PF05050">
    <property type="entry name" value="Methyltransf_21"/>
    <property type="match status" value="1"/>
</dbReference>
<feature type="chain" id="PRO_5035248973" description="Methyltransferase FkbM domain-containing protein" evidence="2">
    <location>
        <begin position="16"/>
        <end position="760"/>
    </location>
</feature>
<dbReference type="SUPFAM" id="SSF53335">
    <property type="entry name" value="S-adenosyl-L-methionine-dependent methyltransferases"/>
    <property type="match status" value="1"/>
</dbReference>
<dbReference type="AlphaFoldDB" id="A0A8J2T0X6"/>
<comment type="caution">
    <text evidence="4">The sequence shown here is derived from an EMBL/GenBank/DDBJ whole genome shotgun (WGS) entry which is preliminary data.</text>
</comment>
<proteinExistence type="predicted"/>
<evidence type="ECO:0000313" key="5">
    <source>
        <dbReference type="Proteomes" id="UP000789595"/>
    </source>
</evidence>
<gene>
    <name evidence="4" type="ORF">PECAL_6P05110</name>
</gene>
<dbReference type="InterPro" id="IPR006342">
    <property type="entry name" value="FkbM_mtfrase"/>
</dbReference>
<feature type="signal peptide" evidence="2">
    <location>
        <begin position="1"/>
        <end position="15"/>
    </location>
</feature>
<feature type="region of interest" description="Disordered" evidence="1">
    <location>
        <begin position="305"/>
        <end position="325"/>
    </location>
</feature>
<evidence type="ECO:0000259" key="3">
    <source>
        <dbReference type="Pfam" id="PF05050"/>
    </source>
</evidence>
<feature type="region of interest" description="Disordered" evidence="1">
    <location>
        <begin position="231"/>
        <end position="265"/>
    </location>
</feature>
<dbReference type="EMBL" id="CAKKNE010000006">
    <property type="protein sequence ID" value="CAH0378911.1"/>
    <property type="molecule type" value="Genomic_DNA"/>
</dbReference>
<dbReference type="Proteomes" id="UP000789595">
    <property type="component" value="Unassembled WGS sequence"/>
</dbReference>